<name>W2Y2P6_PHYNI</name>
<comment type="caution">
    <text evidence="1">The sequence shown here is derived from an EMBL/GenBank/DDBJ whole genome shotgun (WGS) entry which is preliminary data.</text>
</comment>
<dbReference type="EMBL" id="ANIY01004653">
    <property type="protein sequence ID" value="ETP28469.1"/>
    <property type="molecule type" value="Genomic_DNA"/>
</dbReference>
<accession>W2Y2P6</accession>
<protein>
    <submittedName>
        <fullName evidence="1">Uncharacterized protein</fullName>
    </submittedName>
</protein>
<reference evidence="1 2" key="1">
    <citation type="submission" date="2013-11" db="EMBL/GenBank/DDBJ databases">
        <title>The Genome Sequence of Phytophthora parasitica P10297.</title>
        <authorList>
            <consortium name="The Broad Institute Genomics Platform"/>
            <person name="Russ C."/>
            <person name="Tyler B."/>
            <person name="Panabieres F."/>
            <person name="Shan W."/>
            <person name="Tripathy S."/>
            <person name="Grunwald N."/>
            <person name="Machado M."/>
            <person name="Johnson C.S."/>
            <person name="Walker B."/>
            <person name="Young S.K."/>
            <person name="Zeng Q."/>
            <person name="Gargeya S."/>
            <person name="Fitzgerald M."/>
            <person name="Haas B."/>
            <person name="Abouelleil A."/>
            <person name="Allen A.W."/>
            <person name="Alvarado L."/>
            <person name="Arachchi H.M."/>
            <person name="Berlin A.M."/>
            <person name="Chapman S.B."/>
            <person name="Gainer-Dewar J."/>
            <person name="Goldberg J."/>
            <person name="Griggs A."/>
            <person name="Gujja S."/>
            <person name="Hansen M."/>
            <person name="Howarth C."/>
            <person name="Imamovic A."/>
            <person name="Ireland A."/>
            <person name="Larimer J."/>
            <person name="McCowan C."/>
            <person name="Murphy C."/>
            <person name="Pearson M."/>
            <person name="Poon T.W."/>
            <person name="Priest M."/>
            <person name="Roberts A."/>
            <person name="Saif S."/>
            <person name="Shea T."/>
            <person name="Sisk P."/>
            <person name="Sykes S."/>
            <person name="Wortman J."/>
            <person name="Nusbaum C."/>
            <person name="Birren B."/>
        </authorList>
    </citation>
    <scope>NUCLEOTIDE SEQUENCE [LARGE SCALE GENOMIC DNA]</scope>
    <source>
        <strain evidence="1 2">P10297</strain>
    </source>
</reference>
<organism evidence="1 2">
    <name type="scientific">Phytophthora nicotianae P10297</name>
    <dbReference type="NCBI Taxonomy" id="1317064"/>
    <lineage>
        <taxon>Eukaryota</taxon>
        <taxon>Sar</taxon>
        <taxon>Stramenopiles</taxon>
        <taxon>Oomycota</taxon>
        <taxon>Peronosporomycetes</taxon>
        <taxon>Peronosporales</taxon>
        <taxon>Peronosporaceae</taxon>
        <taxon>Phytophthora</taxon>
    </lineage>
</organism>
<dbReference type="Proteomes" id="UP000018948">
    <property type="component" value="Unassembled WGS sequence"/>
</dbReference>
<proteinExistence type="predicted"/>
<sequence>MLVAHNTMLIQKTGSSVDTTAGSSGSTLREIHAVEPNNPMSVPCGRPPSSFENAASTTVVEIGQPTLQTKNSASDNCVNVRFSGTMASRMLPARTIPKPRCTQFSSRMLWRKYSIEKYDSRPSKPR</sequence>
<evidence type="ECO:0000313" key="2">
    <source>
        <dbReference type="Proteomes" id="UP000018948"/>
    </source>
</evidence>
<dbReference type="AlphaFoldDB" id="W2Y2P6"/>
<gene>
    <name evidence="1" type="ORF">F442_22238</name>
</gene>
<evidence type="ECO:0000313" key="1">
    <source>
        <dbReference type="EMBL" id="ETP28469.1"/>
    </source>
</evidence>